<reference evidence="3 4" key="1">
    <citation type="submission" date="2019-08" db="EMBL/GenBank/DDBJ databases">
        <title>Draft genome for granaticin producer strain Streptomyces parvus C05.</title>
        <authorList>
            <person name="Gonzalez-Pimentel J.L."/>
        </authorList>
    </citation>
    <scope>NUCLEOTIDE SEQUENCE [LARGE SCALE GENOMIC DNA]</scope>
    <source>
        <strain evidence="3 4">C05</strain>
    </source>
</reference>
<gene>
    <name evidence="3" type="ORF">FY004_20095</name>
</gene>
<dbReference type="PANTHER" id="PTHR35525:SF3">
    <property type="entry name" value="BLL6575 PROTEIN"/>
    <property type="match status" value="1"/>
</dbReference>
<dbReference type="Pfam" id="PF07336">
    <property type="entry name" value="ABATE"/>
    <property type="match status" value="1"/>
</dbReference>
<dbReference type="EMBL" id="VSZQ01000105">
    <property type="protein sequence ID" value="TYR60427.1"/>
    <property type="molecule type" value="Genomic_DNA"/>
</dbReference>
<evidence type="ECO:0000313" key="3">
    <source>
        <dbReference type="EMBL" id="TYR60427.1"/>
    </source>
</evidence>
<dbReference type="AlphaFoldDB" id="A0A5D4J4L0"/>
<protein>
    <submittedName>
        <fullName evidence="3">CGNR zinc finger domain-containing protein</fullName>
    </submittedName>
</protein>
<evidence type="ECO:0000313" key="4">
    <source>
        <dbReference type="Proteomes" id="UP000323242"/>
    </source>
</evidence>
<feature type="region of interest" description="Disordered" evidence="1">
    <location>
        <begin position="190"/>
        <end position="210"/>
    </location>
</feature>
<feature type="compositionally biased region" description="Low complexity" evidence="1">
    <location>
        <begin position="195"/>
        <end position="210"/>
    </location>
</feature>
<dbReference type="PANTHER" id="PTHR35525">
    <property type="entry name" value="BLL6575 PROTEIN"/>
    <property type="match status" value="1"/>
</dbReference>
<dbReference type="InterPro" id="IPR021005">
    <property type="entry name" value="Znf_CGNR"/>
</dbReference>
<dbReference type="InterPro" id="IPR023286">
    <property type="entry name" value="ABATE_dom_sf"/>
</dbReference>
<evidence type="ECO:0000259" key="2">
    <source>
        <dbReference type="Pfam" id="PF11706"/>
    </source>
</evidence>
<name>A0A5D4J4L0_9ACTN</name>
<sequence length="210" mass="22838">MAQRPVMELVSTVRHDGDGGVLDDLDTVRGTTRWLQQQSGLPATVAGSPVIDEELRRAVVDVRRAVRALFARVVSPAPPSPADAHRLLPVEEALRLLNAAAAREPVAPQLHWPAGEDPTSGLLSAEDDPGVRLVAALARDAVDFLSGPQREHLRACHAPRCVRYFVKSHGRQEWCKPSCGNRARVARHYERARATGSPRIRPSGPPSTGR</sequence>
<comment type="caution">
    <text evidence="3">The sequence shown here is derived from an EMBL/GenBank/DDBJ whole genome shotgun (WGS) entry which is preliminary data.</text>
</comment>
<dbReference type="Proteomes" id="UP000323242">
    <property type="component" value="Unassembled WGS sequence"/>
</dbReference>
<evidence type="ECO:0000256" key="1">
    <source>
        <dbReference type="SAM" id="MobiDB-lite"/>
    </source>
</evidence>
<dbReference type="Pfam" id="PF11706">
    <property type="entry name" value="zf-CGNR"/>
    <property type="match status" value="1"/>
</dbReference>
<feature type="domain" description="Zinc finger CGNR" evidence="2">
    <location>
        <begin position="153"/>
        <end position="191"/>
    </location>
</feature>
<dbReference type="SUPFAM" id="SSF160904">
    <property type="entry name" value="Jann2411-like"/>
    <property type="match status" value="1"/>
</dbReference>
<proteinExistence type="predicted"/>
<dbReference type="InterPro" id="IPR010852">
    <property type="entry name" value="ABATE"/>
</dbReference>
<dbReference type="Gene3D" id="1.10.3300.10">
    <property type="entry name" value="Jann2411-like domain"/>
    <property type="match status" value="1"/>
</dbReference>
<keyword evidence="4" id="KW-1185">Reference proteome</keyword>
<accession>A0A5D4J4L0</accession>
<organism evidence="3 4">
    <name type="scientific">Streptomyces parvus</name>
    <dbReference type="NCBI Taxonomy" id="66428"/>
    <lineage>
        <taxon>Bacteria</taxon>
        <taxon>Bacillati</taxon>
        <taxon>Actinomycetota</taxon>
        <taxon>Actinomycetes</taxon>
        <taxon>Kitasatosporales</taxon>
        <taxon>Streptomycetaceae</taxon>
        <taxon>Streptomyces</taxon>
    </lineage>
</organism>